<organism evidence="1">
    <name type="scientific">marine metagenome</name>
    <dbReference type="NCBI Taxonomy" id="408172"/>
    <lineage>
        <taxon>unclassified sequences</taxon>
        <taxon>metagenomes</taxon>
        <taxon>ecological metagenomes</taxon>
    </lineage>
</organism>
<dbReference type="AlphaFoldDB" id="A0A383E3M7"/>
<protein>
    <recommendedName>
        <fullName evidence="2">Carboxypeptidase regulatory-like domain-containing protein</fullName>
    </recommendedName>
</protein>
<accession>A0A383E3M7</accession>
<evidence type="ECO:0008006" key="2">
    <source>
        <dbReference type="Google" id="ProtNLM"/>
    </source>
</evidence>
<evidence type="ECO:0000313" key="1">
    <source>
        <dbReference type="EMBL" id="SVE51194.1"/>
    </source>
</evidence>
<name>A0A383E3M7_9ZZZZ</name>
<feature type="non-terminal residue" evidence="1">
    <location>
        <position position="1"/>
    </location>
</feature>
<proteinExistence type="predicted"/>
<dbReference type="SUPFAM" id="SSF49452">
    <property type="entry name" value="Starch-binding domain-like"/>
    <property type="match status" value="1"/>
</dbReference>
<gene>
    <name evidence="1" type="ORF">METZ01_LOCUS504048</name>
</gene>
<dbReference type="InterPro" id="IPR013784">
    <property type="entry name" value="Carb-bd-like_fold"/>
</dbReference>
<reference evidence="1" key="1">
    <citation type="submission" date="2018-05" db="EMBL/GenBank/DDBJ databases">
        <authorList>
            <person name="Lanie J.A."/>
            <person name="Ng W.-L."/>
            <person name="Kazmierczak K.M."/>
            <person name="Andrzejewski T.M."/>
            <person name="Davidsen T.M."/>
            <person name="Wayne K.J."/>
            <person name="Tettelin H."/>
            <person name="Glass J.I."/>
            <person name="Rusch D."/>
            <person name="Podicherti R."/>
            <person name="Tsui H.-C.T."/>
            <person name="Winkler M.E."/>
        </authorList>
    </citation>
    <scope>NUCLEOTIDE SEQUENCE</scope>
</reference>
<dbReference type="EMBL" id="UINC01222415">
    <property type="protein sequence ID" value="SVE51194.1"/>
    <property type="molecule type" value="Genomic_DNA"/>
</dbReference>
<sequence length="232" mass="25512">ISGVVTSANGPEAGVWVIAETDELDTKLAKIVVTDHSGRFVLPELPDATYDIWVRGYGLVDSPKIPVSPDRDGISLQAVIAPTPAAAAQYYPGNYWYSLIEPPSKSEFPGTGPTGNGISERYQSQAAWVDNMKQGCQLCHQLGNQATRVVQHRNDFDSAVDAWDHRVQTGQRGNQMSGFMDRFGRQRALAMFADWTERIAAGEIPPAPPRPQGLERNVVVTLWDWGQDTSFI</sequence>
<dbReference type="GO" id="GO:0030246">
    <property type="term" value="F:carbohydrate binding"/>
    <property type="evidence" value="ECO:0007669"/>
    <property type="project" value="InterPro"/>
</dbReference>
<feature type="non-terminal residue" evidence="1">
    <location>
        <position position="232"/>
    </location>
</feature>